<evidence type="ECO:0000313" key="1">
    <source>
        <dbReference type="EMBL" id="MBO1919842.1"/>
    </source>
</evidence>
<protein>
    <submittedName>
        <fullName evidence="1">Uncharacterized protein</fullName>
    </submittedName>
</protein>
<dbReference type="AlphaFoldDB" id="A0A939ND67"/>
<name>A0A939ND67_STAXY</name>
<proteinExistence type="predicted"/>
<organism evidence="1">
    <name type="scientific">Staphylococcus xylosus</name>
    <dbReference type="NCBI Taxonomy" id="1288"/>
    <lineage>
        <taxon>Bacteria</taxon>
        <taxon>Bacillati</taxon>
        <taxon>Bacillota</taxon>
        <taxon>Bacilli</taxon>
        <taxon>Bacillales</taxon>
        <taxon>Staphylococcaceae</taxon>
        <taxon>Staphylococcus</taxon>
    </lineage>
</organism>
<comment type="caution">
    <text evidence="1">The sequence shown here is derived from an EMBL/GenBank/DDBJ whole genome shotgun (WGS) entry which is preliminary data.</text>
</comment>
<sequence length="73" mass="8271">MGDAIKSLSSSHRHTLELINTNKQSVAHAIKQWSAKDLEEAAEKGVVMPMVEHCLNLWKKNSLNILLKNHLLR</sequence>
<reference evidence="1" key="1">
    <citation type="submission" date="2021-03" db="EMBL/GenBank/DDBJ databases">
        <title>Molecular epidemiology and mechanisms of colistin and carbapenem resistance in Enterobacteriaceae from clinical isolates, the environment and porcine samples in Pretoria, South Africa.</title>
        <authorList>
            <person name="Bogoshi D."/>
            <person name="Mbelle N.M."/>
            <person name="Naidoo V."/>
            <person name="Osei Sekyere J."/>
        </authorList>
    </citation>
    <scope>NUCLEOTIDE SEQUENCE</scope>
    <source>
        <strain evidence="1">ESB009</strain>
    </source>
</reference>
<dbReference type="EMBL" id="JAGETT010000010">
    <property type="protein sequence ID" value="MBO1919842.1"/>
    <property type="molecule type" value="Genomic_DNA"/>
</dbReference>
<accession>A0A939ND67</accession>
<gene>
    <name evidence="1" type="ORF">J4710_02915</name>
</gene>